<organism evidence="3 4">
    <name type="scientific">Agrocybe chaxingu</name>
    <dbReference type="NCBI Taxonomy" id="84603"/>
    <lineage>
        <taxon>Eukaryota</taxon>
        <taxon>Fungi</taxon>
        <taxon>Dikarya</taxon>
        <taxon>Basidiomycota</taxon>
        <taxon>Agaricomycotina</taxon>
        <taxon>Agaricomycetes</taxon>
        <taxon>Agaricomycetidae</taxon>
        <taxon>Agaricales</taxon>
        <taxon>Agaricineae</taxon>
        <taxon>Strophariaceae</taxon>
        <taxon>Agrocybe</taxon>
    </lineage>
</organism>
<evidence type="ECO:0000313" key="3">
    <source>
        <dbReference type="EMBL" id="KAJ3505495.1"/>
    </source>
</evidence>
<feature type="compositionally biased region" description="Low complexity" evidence="1">
    <location>
        <begin position="135"/>
        <end position="149"/>
    </location>
</feature>
<name>A0A9W8MV43_9AGAR</name>
<dbReference type="EMBL" id="JANKHO010000876">
    <property type="protein sequence ID" value="KAJ3505495.1"/>
    <property type="molecule type" value="Genomic_DNA"/>
</dbReference>
<sequence length="376" mass="39235">MSVYEASIDDSDPAVLYSDGWVPVTEDGTWRGTMHSTSIIGSTVRIRFRGSAVAVICTIPTGGEGQRSMATVSLDGGDPVFVSALTTPPVQWNYEFFKADSLPFASHLLVITNAGNEAYLRLDRIDYDPTDGHAPRTQTTTPQAPPAVTTTATSVVVLPGSSTTRNSVGIGQSSTSGEASTLQGNSAADSTTLSGSSGGSLSTESALSLTASSSQQTSLDSINSGNDTSGASQSPESPLAAILGGVLGGLLFLVLTAGLIFFLCRRRRKAAARRAGSGPDLPARETTQRRTVPTPYDLNLGYSTPDSSLQCHFSSYEEGYPQSSTPTRSESGLSSQTALLSPARRNEKEMLAARLSRAGLPSQEAPPAYFAGSTAY</sequence>
<evidence type="ECO:0000313" key="4">
    <source>
        <dbReference type="Proteomes" id="UP001148786"/>
    </source>
</evidence>
<comment type="caution">
    <text evidence="3">The sequence shown here is derived from an EMBL/GenBank/DDBJ whole genome shotgun (WGS) entry which is preliminary data.</text>
</comment>
<evidence type="ECO:0000256" key="2">
    <source>
        <dbReference type="SAM" id="Phobius"/>
    </source>
</evidence>
<keyword evidence="2" id="KW-0812">Transmembrane</keyword>
<feature type="compositionally biased region" description="Low complexity" evidence="1">
    <location>
        <begin position="186"/>
        <end position="221"/>
    </location>
</feature>
<feature type="region of interest" description="Disordered" evidence="1">
    <location>
        <begin position="156"/>
        <end position="236"/>
    </location>
</feature>
<keyword evidence="4" id="KW-1185">Reference proteome</keyword>
<feature type="region of interest" description="Disordered" evidence="1">
    <location>
        <begin position="356"/>
        <end position="376"/>
    </location>
</feature>
<evidence type="ECO:0008006" key="5">
    <source>
        <dbReference type="Google" id="ProtNLM"/>
    </source>
</evidence>
<proteinExistence type="predicted"/>
<feature type="compositionally biased region" description="Polar residues" evidence="1">
    <location>
        <begin position="160"/>
        <end position="185"/>
    </location>
</feature>
<feature type="compositionally biased region" description="Polar residues" evidence="1">
    <location>
        <begin position="321"/>
        <end position="339"/>
    </location>
</feature>
<dbReference type="AlphaFoldDB" id="A0A9W8MV43"/>
<dbReference type="Gene3D" id="1.20.5.510">
    <property type="entry name" value="Single helix bin"/>
    <property type="match status" value="1"/>
</dbReference>
<dbReference type="Gene3D" id="2.60.120.260">
    <property type="entry name" value="Galactose-binding domain-like"/>
    <property type="match status" value="1"/>
</dbReference>
<accession>A0A9W8MV43</accession>
<evidence type="ECO:0000256" key="1">
    <source>
        <dbReference type="SAM" id="MobiDB-lite"/>
    </source>
</evidence>
<reference evidence="3" key="1">
    <citation type="submission" date="2022-07" db="EMBL/GenBank/DDBJ databases">
        <title>Genome Sequence of Agrocybe chaxingu.</title>
        <authorList>
            <person name="Buettner E."/>
        </authorList>
    </citation>
    <scope>NUCLEOTIDE SEQUENCE</scope>
    <source>
        <strain evidence="3">MP-N11</strain>
    </source>
</reference>
<feature type="region of interest" description="Disordered" evidence="1">
    <location>
        <begin position="316"/>
        <end position="341"/>
    </location>
</feature>
<dbReference type="Proteomes" id="UP001148786">
    <property type="component" value="Unassembled WGS sequence"/>
</dbReference>
<feature type="compositionally biased region" description="Polar residues" evidence="1">
    <location>
        <begin position="222"/>
        <end position="236"/>
    </location>
</feature>
<gene>
    <name evidence="3" type="ORF">NLJ89_g7385</name>
</gene>
<keyword evidence="2" id="KW-1133">Transmembrane helix</keyword>
<feature type="region of interest" description="Disordered" evidence="1">
    <location>
        <begin position="130"/>
        <end position="149"/>
    </location>
</feature>
<dbReference type="OrthoDB" id="3004867at2759"/>
<feature type="region of interest" description="Disordered" evidence="1">
    <location>
        <begin position="273"/>
        <end position="297"/>
    </location>
</feature>
<feature type="transmembrane region" description="Helical" evidence="2">
    <location>
        <begin position="239"/>
        <end position="264"/>
    </location>
</feature>
<keyword evidence="2" id="KW-0472">Membrane</keyword>
<protein>
    <recommendedName>
        <fullName evidence="5">Transmembrane protein</fullName>
    </recommendedName>
</protein>